<comment type="catalytic activity">
    <reaction evidence="1">
        <text>ATP = 3',5'-cyclic AMP + diphosphate</text>
        <dbReference type="Rhea" id="RHEA:15389"/>
        <dbReference type="ChEBI" id="CHEBI:30616"/>
        <dbReference type="ChEBI" id="CHEBI:33019"/>
        <dbReference type="ChEBI" id="CHEBI:58165"/>
        <dbReference type="EC" id="4.6.1.1"/>
    </reaction>
</comment>
<keyword evidence="6" id="KW-0479">Metal-binding</keyword>
<dbReference type="GO" id="GO:0005886">
    <property type="term" value="C:plasma membrane"/>
    <property type="evidence" value="ECO:0007669"/>
    <property type="project" value="UniProtKB-ARBA"/>
</dbReference>
<dbReference type="InterPro" id="IPR018297">
    <property type="entry name" value="A/G_cyclase_CS"/>
</dbReference>
<dbReference type="CDD" id="cd14014">
    <property type="entry name" value="STKc_PknB_like"/>
    <property type="match status" value="1"/>
</dbReference>
<dbReference type="Gene3D" id="3.30.70.1230">
    <property type="entry name" value="Nucleotide cyclase"/>
    <property type="match status" value="1"/>
</dbReference>
<dbReference type="SUPFAM" id="SSF52540">
    <property type="entry name" value="P-loop containing nucleoside triphosphate hydrolases"/>
    <property type="match status" value="1"/>
</dbReference>
<evidence type="ECO:0000256" key="17">
    <source>
        <dbReference type="RuleBase" id="RU000405"/>
    </source>
</evidence>
<dbReference type="GO" id="GO:0004016">
    <property type="term" value="F:adenylate cyclase activity"/>
    <property type="evidence" value="ECO:0007669"/>
    <property type="project" value="UniProtKB-EC"/>
</dbReference>
<dbReference type="SUPFAM" id="SSF55781">
    <property type="entry name" value="GAF domain-like"/>
    <property type="match status" value="1"/>
</dbReference>
<sequence length="1698" mass="192361">MQEKLVYESKKSKIYFQDESEWGKPVAMKILNYEFPTPSDIQQFYNEFELIEGLNLPGIRNVLKRTKAKNRHAIYLEWVAAETISSAFKNKQGDIIDFLYIAIAAAGALSEIHRNNIIHKDINPFNVLVNLQERSVKIIDFGISSKIDLRQVNLGNPEKLEGTLAYNSPEQTGRMNRVVDYRTDLYSLGITFYEMLTGRLPFAITDAIELVHSHIAVIPKPACSINPAIPKPISDIIDVLMAKNAEDRYQSALGLQHDLAICLKQYEEKRLITPFALKQNDFSGKFQIQQKLYGREQEIALLINAFERCAAGKIEMILVAGYSGTGKSVLVREVHKPITQKRGYFIEGKYDQFQRAVPYYAILHAFSELINILLTENEERLGKIRGEMLEALGAEGKVLTDVIPNLEHIIGKQPEVPVVGGAELQNRFNYVFRKFLKSISTKEHPLVLFIDDLQWADSASLSLLDVLMTDSTQGHFLCIGAYRDNEVNASHPFIITKGEMEEKGAIINTVTIGNLTNEHVNNLIADIVKAPQNATTDLTELVYAKTLGNAFFVNQFLKSLYQESLLNFNFDTHQWDWDIQKVKEQNITDNVVALMAGKILRLPVATQKVMRLAACIGNSFDVNTLSDISQQEKSETIKDLFEGLREGLLVPAGEHMRFSHDRIQQAVYSLIPDAEKNAVHLSIGKLMLQNIPQPQQEEKLFDIVNQWNWGKDIISTDEERELLANLNLQAGIKAKQTSAFKPAFDYFETGIQLLKSNAWVNQYQLCLNLYTHATEAAYLNGDFAEMDKKYKDILANAKDLLEKVKPYEIRILAYKAENKLLDAIKTGLEVLAQLGERFPSKPNMLHVMTDLVKTKFKLSGKNNDKLKELPLMTNEYKIAAMRIMADIASSSYWATPTLFPLLIFRMVHLSLRYGNTAVSAFAFATYGVIMCGVLGDMKSGYEFGKLGLILLEKFNAKEWKTQIYTPIYALIINWNEHVHNTLRPLQESYHIGLETGAIEFACINTNIYCIHAYLSGKRLPRLEEETRAYSQSFSQFKQETNFNYNEVYHQPMLNFMGKSADPIKLTGEVYDEDKMMAQNLERNDKTGTFFIHFNKLILCYYFQEYNKALYHAAESRKLLEAVLAKFEIPNHHFYEALNMLSLYPKASNADKGKYMKRVKSNMGKLKKWAKNAPENYLHKYYLLDAERLRVLGKWDEARLVYDKAIEGASNNDYIHEEALAYELAGKFYLEQKSKDLAEFYLKAAYNAYREWGAIAKLRNLEQNYPKYVSGVLRREGSFSDTEMLDATTSMVDGSVLDITTVLKASTTISGEIVLPKLLRKLMDIVIENAGAQYGFLMLEKDGSLFIEAQSYRDAAAANILEHIPVNNSGLLAESIVKYVKRTGESVVINDAGNDLRYEKDPFIVMHKPKSIISLPVFNQGKFIGVLYLANDLTTGAFTQERIDLLKLLSGQIAVSIDNAILYDQMEQKVKERTAELATEKKKSDDLLYNILPLETAEELKRDGKTRPRKFESVTVMFTDFQGFTKISEHLSPDELVNEVDTCFGAFDEIIGKYGIEKIKTIGDSYMCVGGLPIPNSTHAQDLVNAACDIQQWMQAHSNQRIQKGLPHFEIRIGLHSGPVVAGVVGTKKFAFDIWGDTVNTASRMESSGVPGKVNISGATYRQIKDKFNCTYRGKIAAKNKGDIDMYFVESAMQNTLTV</sequence>
<name>A0A8J8JY52_9BACT</name>
<comment type="similarity">
    <text evidence="17">Belongs to the adenylyl cyclase class-4/guanylyl cyclase family.</text>
</comment>
<dbReference type="InterPro" id="IPR003018">
    <property type="entry name" value="GAF"/>
</dbReference>
<evidence type="ECO:0000256" key="8">
    <source>
        <dbReference type="ARBA" id="ARBA00022840"/>
    </source>
</evidence>
<dbReference type="CDD" id="cd07302">
    <property type="entry name" value="CHD"/>
    <property type="match status" value="1"/>
</dbReference>
<evidence type="ECO:0000313" key="20">
    <source>
        <dbReference type="EMBL" id="NNV56991.1"/>
    </source>
</evidence>
<evidence type="ECO:0000256" key="16">
    <source>
        <dbReference type="ARBA" id="ARBA00064436"/>
    </source>
</evidence>
<dbReference type="Pfam" id="PF00069">
    <property type="entry name" value="Pkinase"/>
    <property type="match status" value="1"/>
</dbReference>
<dbReference type="EMBL" id="WHPF01000012">
    <property type="protein sequence ID" value="NNV56991.1"/>
    <property type="molecule type" value="Genomic_DNA"/>
</dbReference>
<dbReference type="InterPro" id="IPR011009">
    <property type="entry name" value="Kinase-like_dom_sf"/>
</dbReference>
<dbReference type="Pfam" id="PF01590">
    <property type="entry name" value="GAF"/>
    <property type="match status" value="1"/>
</dbReference>
<dbReference type="Gene3D" id="1.10.510.10">
    <property type="entry name" value="Transferase(Phosphotransferase) domain 1"/>
    <property type="match status" value="1"/>
</dbReference>
<feature type="domain" description="Protein kinase" evidence="18">
    <location>
        <begin position="1"/>
        <end position="260"/>
    </location>
</feature>
<dbReference type="SUPFAM" id="SSF56112">
    <property type="entry name" value="Protein kinase-like (PK-like)"/>
    <property type="match status" value="1"/>
</dbReference>
<reference evidence="20" key="1">
    <citation type="submission" date="2019-10" db="EMBL/GenBank/DDBJ databases">
        <title>Draft genome sequence of Panacibacter sp. KCS-6.</title>
        <authorList>
            <person name="Yim K.J."/>
        </authorList>
    </citation>
    <scope>NUCLEOTIDE SEQUENCE</scope>
    <source>
        <strain evidence="20">KCS-6</strain>
    </source>
</reference>
<dbReference type="RefSeq" id="WP_171608939.1">
    <property type="nucleotide sequence ID" value="NZ_WHPF01000012.1"/>
</dbReference>
<keyword evidence="11" id="KW-0115">cAMP biosynthesis</keyword>
<dbReference type="SUPFAM" id="SSF48452">
    <property type="entry name" value="TPR-like"/>
    <property type="match status" value="1"/>
</dbReference>
<evidence type="ECO:0000256" key="10">
    <source>
        <dbReference type="ARBA" id="ARBA00022989"/>
    </source>
</evidence>
<dbReference type="FunFam" id="3.30.70.1230:FF:000033">
    <property type="entry name" value="Adenylate cyclase"/>
    <property type="match status" value="1"/>
</dbReference>
<evidence type="ECO:0000313" key="21">
    <source>
        <dbReference type="Proteomes" id="UP000598971"/>
    </source>
</evidence>
<dbReference type="InterPro" id="IPR041664">
    <property type="entry name" value="AAA_16"/>
</dbReference>
<evidence type="ECO:0000256" key="11">
    <source>
        <dbReference type="ARBA" id="ARBA00022998"/>
    </source>
</evidence>
<dbReference type="InterPro" id="IPR027417">
    <property type="entry name" value="P-loop_NTPase"/>
</dbReference>
<dbReference type="SMART" id="SM00044">
    <property type="entry name" value="CYCc"/>
    <property type="match status" value="1"/>
</dbReference>
<dbReference type="SUPFAM" id="SSF55073">
    <property type="entry name" value="Nucleotide cyclase"/>
    <property type="match status" value="1"/>
</dbReference>
<dbReference type="EC" id="4.6.1.1" evidence="3"/>
<dbReference type="InterPro" id="IPR000719">
    <property type="entry name" value="Prot_kinase_dom"/>
</dbReference>
<dbReference type="InterPro" id="IPR011990">
    <property type="entry name" value="TPR-like_helical_dom_sf"/>
</dbReference>
<comment type="subcellular location">
    <subcellularLocation>
        <location evidence="2">Membrane</location>
        <topology evidence="2">Single-pass membrane protein</topology>
    </subcellularLocation>
</comment>
<keyword evidence="7" id="KW-0547">Nucleotide-binding</keyword>
<evidence type="ECO:0000259" key="18">
    <source>
        <dbReference type="PROSITE" id="PS50011"/>
    </source>
</evidence>
<evidence type="ECO:0000256" key="9">
    <source>
        <dbReference type="ARBA" id="ARBA00022842"/>
    </source>
</evidence>
<evidence type="ECO:0000256" key="7">
    <source>
        <dbReference type="ARBA" id="ARBA00022741"/>
    </source>
</evidence>
<comment type="caution">
    <text evidence="20">The sequence shown here is derived from an EMBL/GenBank/DDBJ whole genome shotgun (WGS) entry which is preliminary data.</text>
</comment>
<dbReference type="PROSITE" id="PS50011">
    <property type="entry name" value="PROTEIN_KINASE_DOM"/>
    <property type="match status" value="1"/>
</dbReference>
<dbReference type="Gene3D" id="3.40.50.300">
    <property type="entry name" value="P-loop containing nucleotide triphosphate hydrolases"/>
    <property type="match status" value="1"/>
</dbReference>
<dbReference type="PANTHER" id="PTHR43642:SF1">
    <property type="entry name" value="HYBRID SIGNAL TRANSDUCTION HISTIDINE KINASE G"/>
    <property type="match status" value="1"/>
</dbReference>
<keyword evidence="10" id="KW-1133">Transmembrane helix</keyword>
<evidence type="ECO:0000256" key="15">
    <source>
        <dbReference type="ARBA" id="ARBA00032637"/>
    </source>
</evidence>
<proteinExistence type="inferred from homology"/>
<feature type="domain" description="Guanylate cyclase" evidence="19">
    <location>
        <begin position="1514"/>
        <end position="1645"/>
    </location>
</feature>
<dbReference type="GO" id="GO:0046872">
    <property type="term" value="F:metal ion binding"/>
    <property type="evidence" value="ECO:0007669"/>
    <property type="project" value="UniProtKB-KW"/>
</dbReference>
<keyword evidence="9" id="KW-0460">Magnesium</keyword>
<dbReference type="InterPro" id="IPR053159">
    <property type="entry name" value="Hybrid_Histidine_Kinase"/>
</dbReference>
<dbReference type="PANTHER" id="PTHR43642">
    <property type="entry name" value="HYBRID SIGNAL TRANSDUCTION HISTIDINE KINASE G"/>
    <property type="match status" value="1"/>
</dbReference>
<dbReference type="GO" id="GO:0006171">
    <property type="term" value="P:cAMP biosynthetic process"/>
    <property type="evidence" value="ECO:0007669"/>
    <property type="project" value="UniProtKB-KW"/>
</dbReference>
<protein>
    <recommendedName>
        <fullName evidence="4">Adenylate cyclase</fullName>
        <ecNumber evidence="3">4.6.1.1</ecNumber>
    </recommendedName>
    <alternativeName>
        <fullName evidence="14">ATP pyrophosphate-lyase</fullName>
    </alternativeName>
    <alternativeName>
        <fullName evidence="15">Adenylyl cyclase</fullName>
    </alternativeName>
</protein>
<organism evidence="20 21">
    <name type="scientific">Limnovirga soli</name>
    <dbReference type="NCBI Taxonomy" id="2656915"/>
    <lineage>
        <taxon>Bacteria</taxon>
        <taxon>Pseudomonadati</taxon>
        <taxon>Bacteroidota</taxon>
        <taxon>Chitinophagia</taxon>
        <taxon>Chitinophagales</taxon>
        <taxon>Chitinophagaceae</taxon>
        <taxon>Limnovirga</taxon>
    </lineage>
</organism>
<evidence type="ECO:0000259" key="19">
    <source>
        <dbReference type="PROSITE" id="PS50125"/>
    </source>
</evidence>
<dbReference type="InterPro" id="IPR029016">
    <property type="entry name" value="GAF-like_dom_sf"/>
</dbReference>
<evidence type="ECO:0000256" key="4">
    <source>
        <dbReference type="ARBA" id="ARBA00021420"/>
    </source>
</evidence>
<evidence type="ECO:0000256" key="14">
    <source>
        <dbReference type="ARBA" id="ARBA00032597"/>
    </source>
</evidence>
<dbReference type="Pfam" id="PF00211">
    <property type="entry name" value="Guanylate_cyc"/>
    <property type="match status" value="1"/>
</dbReference>
<accession>A0A8J8JY52</accession>
<evidence type="ECO:0000256" key="2">
    <source>
        <dbReference type="ARBA" id="ARBA00004167"/>
    </source>
</evidence>
<keyword evidence="13 17" id="KW-0456">Lyase</keyword>
<keyword evidence="5" id="KW-0812">Transmembrane</keyword>
<keyword evidence="12" id="KW-0472">Membrane</keyword>
<evidence type="ECO:0000256" key="6">
    <source>
        <dbReference type="ARBA" id="ARBA00022723"/>
    </source>
</evidence>
<dbReference type="SMART" id="SM00065">
    <property type="entry name" value="GAF"/>
    <property type="match status" value="1"/>
</dbReference>
<dbReference type="PROSITE" id="PS50125">
    <property type="entry name" value="GUANYLATE_CYCLASE_2"/>
    <property type="match status" value="1"/>
</dbReference>
<dbReference type="InterPro" id="IPR001054">
    <property type="entry name" value="A/G_cyclase"/>
</dbReference>
<evidence type="ECO:0000256" key="5">
    <source>
        <dbReference type="ARBA" id="ARBA00022692"/>
    </source>
</evidence>
<keyword evidence="21" id="KW-1185">Reference proteome</keyword>
<evidence type="ECO:0000256" key="12">
    <source>
        <dbReference type="ARBA" id="ARBA00023136"/>
    </source>
</evidence>
<keyword evidence="8" id="KW-0067">ATP-binding</keyword>
<evidence type="ECO:0000256" key="1">
    <source>
        <dbReference type="ARBA" id="ARBA00001593"/>
    </source>
</evidence>
<dbReference type="Gene3D" id="3.30.450.40">
    <property type="match status" value="1"/>
</dbReference>
<dbReference type="Pfam" id="PF13191">
    <property type="entry name" value="AAA_16"/>
    <property type="match status" value="1"/>
</dbReference>
<comment type="subunit">
    <text evidence="16">Homodimer. Can also exist as monomer.</text>
</comment>
<dbReference type="Proteomes" id="UP000598971">
    <property type="component" value="Unassembled WGS sequence"/>
</dbReference>
<dbReference type="GO" id="GO:0004672">
    <property type="term" value="F:protein kinase activity"/>
    <property type="evidence" value="ECO:0007669"/>
    <property type="project" value="InterPro"/>
</dbReference>
<dbReference type="GO" id="GO:0005524">
    <property type="term" value="F:ATP binding"/>
    <property type="evidence" value="ECO:0007669"/>
    <property type="project" value="UniProtKB-KW"/>
</dbReference>
<evidence type="ECO:0000256" key="3">
    <source>
        <dbReference type="ARBA" id="ARBA00012201"/>
    </source>
</evidence>
<dbReference type="PROSITE" id="PS00452">
    <property type="entry name" value="GUANYLATE_CYCLASE_1"/>
    <property type="match status" value="1"/>
</dbReference>
<dbReference type="GO" id="GO:0035556">
    <property type="term" value="P:intracellular signal transduction"/>
    <property type="evidence" value="ECO:0007669"/>
    <property type="project" value="InterPro"/>
</dbReference>
<gene>
    <name evidence="20" type="ORF">GD597_16075</name>
</gene>
<dbReference type="InterPro" id="IPR029787">
    <property type="entry name" value="Nucleotide_cyclase"/>
</dbReference>
<evidence type="ECO:0000256" key="13">
    <source>
        <dbReference type="ARBA" id="ARBA00023239"/>
    </source>
</evidence>